<proteinExistence type="predicted"/>
<dbReference type="AlphaFoldDB" id="A0A4Q9GN20"/>
<gene>
    <name evidence="1" type="ORF">EYE40_01600</name>
</gene>
<reference evidence="2" key="1">
    <citation type="submission" date="2019-02" db="EMBL/GenBank/DDBJ databases">
        <title>Glaciihabitans arcticus sp. nov., a psychrotolerant bacterium isolated from polar soil.</title>
        <authorList>
            <person name="Dahal R.H."/>
        </authorList>
    </citation>
    <scope>NUCLEOTIDE SEQUENCE [LARGE SCALE GENOMIC DNA]</scope>
    <source>
        <strain evidence="2">RP-3-7</strain>
    </source>
</reference>
<organism evidence="1 2">
    <name type="scientific">Glaciihabitans arcticus</name>
    <dbReference type="NCBI Taxonomy" id="2668039"/>
    <lineage>
        <taxon>Bacteria</taxon>
        <taxon>Bacillati</taxon>
        <taxon>Actinomycetota</taxon>
        <taxon>Actinomycetes</taxon>
        <taxon>Micrococcales</taxon>
        <taxon>Microbacteriaceae</taxon>
        <taxon>Glaciihabitans</taxon>
    </lineage>
</organism>
<evidence type="ECO:0000313" key="2">
    <source>
        <dbReference type="Proteomes" id="UP000294194"/>
    </source>
</evidence>
<name>A0A4Q9GN20_9MICO</name>
<keyword evidence="2" id="KW-1185">Reference proteome</keyword>
<dbReference type="Proteomes" id="UP000294194">
    <property type="component" value="Unassembled WGS sequence"/>
</dbReference>
<comment type="caution">
    <text evidence="1">The sequence shown here is derived from an EMBL/GenBank/DDBJ whole genome shotgun (WGS) entry which is preliminary data.</text>
</comment>
<sequence>MSTHRVVKVELWAEDAIVLYDWLARADLDKIPTDHKAVKQALTDLFGRLDEIIPYEFDLTAARIADARDQVSKDMGW</sequence>
<accession>A0A4Q9GN20</accession>
<evidence type="ECO:0000313" key="1">
    <source>
        <dbReference type="EMBL" id="TBN56192.1"/>
    </source>
</evidence>
<protein>
    <submittedName>
        <fullName evidence="1">Uncharacterized protein</fullName>
    </submittedName>
</protein>
<dbReference type="RefSeq" id="WP_130980302.1">
    <property type="nucleotide sequence ID" value="NZ_SISG01000001.1"/>
</dbReference>
<dbReference type="EMBL" id="SISG01000001">
    <property type="protein sequence ID" value="TBN56192.1"/>
    <property type="molecule type" value="Genomic_DNA"/>
</dbReference>